<dbReference type="AlphaFoldDB" id="A0A8J3ILI7"/>
<evidence type="ECO:0000259" key="2">
    <source>
        <dbReference type="PROSITE" id="PS50104"/>
    </source>
</evidence>
<dbReference type="PROSITE" id="PS50104">
    <property type="entry name" value="TIR"/>
    <property type="match status" value="2"/>
</dbReference>
<feature type="domain" description="TIR" evidence="2">
    <location>
        <begin position="8"/>
        <end position="140"/>
    </location>
</feature>
<keyword evidence="4" id="KW-1185">Reference proteome</keyword>
<accession>A0A8J3ILI7</accession>
<name>A0A8J3ILI7_9CHLR</name>
<dbReference type="SUPFAM" id="SSF52200">
    <property type="entry name" value="Toll/Interleukin receptor TIR domain"/>
    <property type="match status" value="2"/>
</dbReference>
<evidence type="ECO:0000256" key="1">
    <source>
        <dbReference type="SAM" id="MobiDB-lite"/>
    </source>
</evidence>
<dbReference type="EMBL" id="BNJK01000001">
    <property type="protein sequence ID" value="GHO92386.1"/>
    <property type="molecule type" value="Genomic_DNA"/>
</dbReference>
<feature type="compositionally biased region" description="Low complexity" evidence="1">
    <location>
        <begin position="159"/>
        <end position="169"/>
    </location>
</feature>
<sequence length="317" mass="35366">MTPELEPLQKDFFVSYTKTDKKWAEWIAWQLEQAGYTCILQKWDFLSGGNFVLDMQNAATRTRRTIAVLSPAYLSALYTQAEWAAAFTQDPTSENGKLLPIRVQECKPPGILAAIGYIDLVGRDDQEARETLLKGVARRRTKPNTSPAFPGASAFPDATGSTGSISSPTSSPLPLTTLIVNADEDIAFRTDLEKHLRPLELAEQITIWHKDDLGAGEYIQPGIDRHFYQAKLILLLISKNFLSSADCYMLMREAMKQSNIQEARVVPIIVSPCDLEGSPISKLVTLPRNGKPIDQWSNRDSAYLTISKEIRNILPKP</sequence>
<organism evidence="3 4">
    <name type="scientific">Reticulibacter mediterranei</name>
    <dbReference type="NCBI Taxonomy" id="2778369"/>
    <lineage>
        <taxon>Bacteria</taxon>
        <taxon>Bacillati</taxon>
        <taxon>Chloroflexota</taxon>
        <taxon>Ktedonobacteria</taxon>
        <taxon>Ktedonobacterales</taxon>
        <taxon>Reticulibacteraceae</taxon>
        <taxon>Reticulibacter</taxon>
    </lineage>
</organism>
<dbReference type="Proteomes" id="UP000597444">
    <property type="component" value="Unassembled WGS sequence"/>
</dbReference>
<protein>
    <recommendedName>
        <fullName evidence="2">TIR domain-containing protein</fullName>
    </recommendedName>
</protein>
<dbReference type="RefSeq" id="WP_220203225.1">
    <property type="nucleotide sequence ID" value="NZ_BNJK01000001.1"/>
</dbReference>
<feature type="domain" description="TIR" evidence="2">
    <location>
        <begin position="173"/>
        <end position="314"/>
    </location>
</feature>
<evidence type="ECO:0000313" key="3">
    <source>
        <dbReference type="EMBL" id="GHO92386.1"/>
    </source>
</evidence>
<proteinExistence type="predicted"/>
<dbReference type="InterPro" id="IPR035897">
    <property type="entry name" value="Toll_tir_struct_dom_sf"/>
</dbReference>
<feature type="region of interest" description="Disordered" evidence="1">
    <location>
        <begin position="140"/>
        <end position="169"/>
    </location>
</feature>
<reference evidence="3" key="1">
    <citation type="submission" date="2020-10" db="EMBL/GenBank/DDBJ databases">
        <title>Taxonomic study of unclassified bacteria belonging to the class Ktedonobacteria.</title>
        <authorList>
            <person name="Yabe S."/>
            <person name="Wang C.M."/>
            <person name="Zheng Y."/>
            <person name="Sakai Y."/>
            <person name="Cavaletti L."/>
            <person name="Monciardini P."/>
            <person name="Donadio S."/>
        </authorList>
    </citation>
    <scope>NUCLEOTIDE SEQUENCE</scope>
    <source>
        <strain evidence="3">ID150040</strain>
    </source>
</reference>
<dbReference type="InterPro" id="IPR000157">
    <property type="entry name" value="TIR_dom"/>
</dbReference>
<dbReference type="Gene3D" id="3.40.50.10140">
    <property type="entry name" value="Toll/interleukin-1 receptor homology (TIR) domain"/>
    <property type="match status" value="2"/>
</dbReference>
<dbReference type="Pfam" id="PF13676">
    <property type="entry name" value="TIR_2"/>
    <property type="match status" value="2"/>
</dbReference>
<gene>
    <name evidence="3" type="ORF">KSF_024340</name>
</gene>
<evidence type="ECO:0000313" key="4">
    <source>
        <dbReference type="Proteomes" id="UP000597444"/>
    </source>
</evidence>
<comment type="caution">
    <text evidence="3">The sequence shown here is derived from an EMBL/GenBank/DDBJ whole genome shotgun (WGS) entry which is preliminary data.</text>
</comment>
<dbReference type="GO" id="GO:0007165">
    <property type="term" value="P:signal transduction"/>
    <property type="evidence" value="ECO:0007669"/>
    <property type="project" value="InterPro"/>
</dbReference>